<evidence type="ECO:0000313" key="1">
    <source>
        <dbReference type="EMBL" id="NIY56233.1"/>
    </source>
</evidence>
<dbReference type="AlphaFoldDB" id="A0AAW9YN14"/>
<name>A0AAW9YN14_9GAMM</name>
<dbReference type="Proteomes" id="UP000774689">
    <property type="component" value="Unassembled WGS sequence"/>
</dbReference>
<dbReference type="EMBL" id="QPQM01000001">
    <property type="protein sequence ID" value="NIY56233.1"/>
    <property type="molecule type" value="Genomic_DNA"/>
</dbReference>
<dbReference type="Gene3D" id="2.60.120.10">
    <property type="entry name" value="Jelly Rolls"/>
    <property type="match status" value="1"/>
</dbReference>
<dbReference type="InterPro" id="IPR014710">
    <property type="entry name" value="RmlC-like_jellyroll"/>
</dbReference>
<evidence type="ECO:0008006" key="3">
    <source>
        <dbReference type="Google" id="ProtNLM"/>
    </source>
</evidence>
<dbReference type="SUPFAM" id="SSF51182">
    <property type="entry name" value="RmlC-like cupins"/>
    <property type="match status" value="1"/>
</dbReference>
<comment type="caution">
    <text evidence="1">The sequence shown here is derived from an EMBL/GenBank/DDBJ whole genome shotgun (WGS) entry which is preliminary data.</text>
</comment>
<sequence length="76" mass="8633">MEIDDHEYKLDNNQGIEIPAGAVHQVLNKSKDSVRFLVISCPDSHNDRVNVEENENISIGPRAFDKSKILDELKSR</sequence>
<organism evidence="1 2">
    <name type="scientific">Francisella orientalis</name>
    <dbReference type="NCBI Taxonomy" id="299583"/>
    <lineage>
        <taxon>Bacteria</taxon>
        <taxon>Pseudomonadati</taxon>
        <taxon>Pseudomonadota</taxon>
        <taxon>Gammaproteobacteria</taxon>
        <taxon>Thiotrichales</taxon>
        <taxon>Francisellaceae</taxon>
        <taxon>Francisella</taxon>
    </lineage>
</organism>
<gene>
    <name evidence="1" type="ORF">CHQ83_02130</name>
</gene>
<reference evidence="1" key="1">
    <citation type="journal article" date="2020" name="Int. J. Syst. Evol. Microbiol.">
        <title>Reclassification of Francisella noatunensis subsp. orientalis Ottem et al. 2009 as Francisella orientalis sp. nov., Francisella noatunensis subsp. chilensis subsp. nov. and emended description of Francisella noatunensis.</title>
        <authorList>
            <person name="Ramirez-Paredes J.G."/>
            <person name="Larsson P."/>
            <person name="Thompson K.D."/>
            <person name="Penman D.J."/>
            <person name="Busse H.J."/>
            <person name="Ohrman C."/>
            <person name="Sjodin A."/>
            <person name="Soto E."/>
            <person name="Richards R.H."/>
            <person name="Adams A."/>
            <person name="Colquhoun D.J."/>
        </authorList>
    </citation>
    <scope>NUCLEOTIDE SEQUENCE</scope>
    <source>
        <strain evidence="1">LADL-07285A</strain>
    </source>
</reference>
<protein>
    <recommendedName>
        <fullName evidence="3">Mannose-6-phosphate isomerase</fullName>
    </recommendedName>
</protein>
<evidence type="ECO:0000313" key="2">
    <source>
        <dbReference type="Proteomes" id="UP000774689"/>
    </source>
</evidence>
<dbReference type="InterPro" id="IPR011051">
    <property type="entry name" value="RmlC_Cupin_sf"/>
</dbReference>
<accession>A0AAW9YN14</accession>
<proteinExistence type="predicted"/>